<evidence type="ECO:0000313" key="3">
    <source>
        <dbReference type="EMBL" id="VDO03396.1"/>
    </source>
</evidence>
<feature type="region of interest" description="Disordered" evidence="1">
    <location>
        <begin position="27"/>
        <end position="75"/>
    </location>
</feature>
<evidence type="ECO:0000313" key="5">
    <source>
        <dbReference type="WBParaSite" id="HNAJ_0000754001-mRNA-1"/>
    </source>
</evidence>
<gene>
    <name evidence="3" type="ORF">HNAJ_LOCUS7536</name>
</gene>
<evidence type="ECO:0000256" key="1">
    <source>
        <dbReference type="SAM" id="MobiDB-lite"/>
    </source>
</evidence>
<accession>A0A0R3TK69</accession>
<protein>
    <submittedName>
        <fullName evidence="5">Pituitary tumor-transforming 1</fullName>
    </submittedName>
</protein>
<feature type="chain" id="PRO_5043131910" evidence="2">
    <location>
        <begin position="18"/>
        <end position="75"/>
    </location>
</feature>
<reference evidence="3 4" key="2">
    <citation type="submission" date="2018-11" db="EMBL/GenBank/DDBJ databases">
        <authorList>
            <consortium name="Pathogen Informatics"/>
        </authorList>
    </citation>
    <scope>NUCLEOTIDE SEQUENCE [LARGE SCALE GENOMIC DNA]</scope>
</reference>
<keyword evidence="4" id="KW-1185">Reference proteome</keyword>
<reference evidence="5" key="1">
    <citation type="submission" date="2017-02" db="UniProtKB">
        <authorList>
            <consortium name="WormBaseParasite"/>
        </authorList>
    </citation>
    <scope>IDENTIFICATION</scope>
</reference>
<sequence>MLLMLLCSSIKTFLAGAYTEAVKMTSPYSSPTQALSPKSKVSPASPKNNQGSCVTPTGTLEPSAPYPTLPYLTDQ</sequence>
<feature type="compositionally biased region" description="Low complexity" evidence="1">
    <location>
        <begin position="36"/>
        <end position="47"/>
    </location>
</feature>
<evidence type="ECO:0000313" key="4">
    <source>
        <dbReference type="Proteomes" id="UP000278807"/>
    </source>
</evidence>
<organism evidence="5">
    <name type="scientific">Rodentolepis nana</name>
    <name type="common">Dwarf tapeworm</name>
    <name type="synonym">Hymenolepis nana</name>
    <dbReference type="NCBI Taxonomy" id="102285"/>
    <lineage>
        <taxon>Eukaryota</taxon>
        <taxon>Metazoa</taxon>
        <taxon>Spiralia</taxon>
        <taxon>Lophotrochozoa</taxon>
        <taxon>Platyhelminthes</taxon>
        <taxon>Cestoda</taxon>
        <taxon>Eucestoda</taxon>
        <taxon>Cyclophyllidea</taxon>
        <taxon>Hymenolepididae</taxon>
        <taxon>Rodentolepis</taxon>
    </lineage>
</organism>
<keyword evidence="2" id="KW-0732">Signal</keyword>
<proteinExistence type="predicted"/>
<dbReference type="WBParaSite" id="HNAJ_0000754001-mRNA-1">
    <property type="protein sequence ID" value="HNAJ_0000754001-mRNA-1"/>
    <property type="gene ID" value="HNAJ_0000754001"/>
</dbReference>
<dbReference type="EMBL" id="UZAE01012073">
    <property type="protein sequence ID" value="VDO03396.1"/>
    <property type="molecule type" value="Genomic_DNA"/>
</dbReference>
<evidence type="ECO:0000256" key="2">
    <source>
        <dbReference type="SAM" id="SignalP"/>
    </source>
</evidence>
<dbReference type="OrthoDB" id="10437847at2759"/>
<feature type="compositionally biased region" description="Polar residues" evidence="1">
    <location>
        <begin position="48"/>
        <end position="60"/>
    </location>
</feature>
<name>A0A0R3TK69_RODNA</name>
<dbReference type="Proteomes" id="UP000278807">
    <property type="component" value="Unassembled WGS sequence"/>
</dbReference>
<dbReference type="AlphaFoldDB" id="A0A0R3TK69"/>
<feature type="signal peptide" evidence="2">
    <location>
        <begin position="1"/>
        <end position="17"/>
    </location>
</feature>